<dbReference type="RefSeq" id="WP_350782622.1">
    <property type="nucleotide sequence ID" value="NZ_JBEPEK010000130.1"/>
</dbReference>
<keyword evidence="4" id="KW-1185">Reference proteome</keyword>
<feature type="transmembrane region" description="Helical" evidence="1">
    <location>
        <begin position="726"/>
        <end position="747"/>
    </location>
</feature>
<feature type="transmembrane region" description="Helical" evidence="1">
    <location>
        <begin position="275"/>
        <end position="294"/>
    </location>
</feature>
<keyword evidence="1" id="KW-0472">Membrane</keyword>
<feature type="transmembrane region" description="Helical" evidence="1">
    <location>
        <begin position="789"/>
        <end position="809"/>
    </location>
</feature>
<name>A0ABV1WXZ1_9ACTN</name>
<keyword evidence="1" id="KW-1133">Transmembrane helix</keyword>
<feature type="transmembrane region" description="Helical" evidence="1">
    <location>
        <begin position="350"/>
        <end position="372"/>
    </location>
</feature>
<evidence type="ECO:0000256" key="2">
    <source>
        <dbReference type="SAM" id="SignalP"/>
    </source>
</evidence>
<feature type="signal peptide" evidence="2">
    <location>
        <begin position="1"/>
        <end position="26"/>
    </location>
</feature>
<evidence type="ECO:0000256" key="1">
    <source>
        <dbReference type="SAM" id="Phobius"/>
    </source>
</evidence>
<sequence length="857" mass="95258">MRKIRWWWLLPLVAAVAWWGCSPAEAQERSRQDCLTDQLRSSTVKAELQFFQHRQTYIKVYSVMTVKAPRKWDLARDLTFSENSEEYRRAMRCLLLGPKGSSGSSEVRPHDPKVVAKGDWVTVKYDAFLWIQNYGTIRIGPWTVSGDAQKNWKVALEPQSLDGVPWQVTARLDGLNFDDQSNPGASYADANNLVWNHEMPRHVAFDVDLPWQHSLALSFGQSWNTVGVAAWWVCASCVIVLAALRAQRLHPSTGTAAQSGRRVGDTRGESPVGTMLQWGLLSTAVALTLLLIIPKDSIPLYWRSFLCIPTGLALLLVARPWRGGLSPAAPDTEADGVAHPEAVQRRRARIVIATASGVAAAGLLVVVAPALFGLPDNLVSSKAPTASGLIGLMLMGLATVWLWLAAMAAWAWRFAREGGLVPTSWTHKWDTSIGRCTAVAGTLLATAAGALLASAWAAAERQWTRTHWLTFSNDSFTAAPSFNNFMANFSFSDLLWTFSYSWILTAIALAALLYFRVRAQRIEPEGRKEELSFRPGTPDLLLIAALFAFLVGLQGRNFAHAAALYGLWIPLNIFSLYAIVTLGRRWSVLGRLGDCFYEKLLGSKKRRRELLAKARLYRSLNHELYLLDQGRGGSVTRQQLSDELHGLHQWLIVECHGERPPDHLSVLDVALAWGPQGHWWSNAMRATRLAFCFGAPASAALVFLDLRDTYHWLELRYGPTGIPDAVASFFTYQMAWAGAGFVLGALWRLLPGHRSPARAWSLTIAYALPICIAVLIIKLTDAGFGQVFLYSLLMLSVLTLTSIWMDLATFRREQELWPSRLALLLSIYQVRGFSTQLAWLFAQLAAAASIWHQLARG</sequence>
<proteinExistence type="predicted"/>
<keyword evidence="1" id="KW-0812">Transmembrane</keyword>
<keyword evidence="2" id="KW-0732">Signal</keyword>
<gene>
    <name evidence="3" type="ORF">ABT404_19530</name>
</gene>
<feature type="transmembrane region" description="Helical" evidence="1">
    <location>
        <begin position="561"/>
        <end position="582"/>
    </location>
</feature>
<evidence type="ECO:0000313" key="4">
    <source>
        <dbReference type="Proteomes" id="UP001474181"/>
    </source>
</evidence>
<feature type="transmembrane region" description="Helical" evidence="1">
    <location>
        <begin position="759"/>
        <end position="777"/>
    </location>
</feature>
<feature type="transmembrane region" description="Helical" evidence="1">
    <location>
        <begin position="223"/>
        <end position="244"/>
    </location>
</feature>
<feature type="transmembrane region" description="Helical" evidence="1">
    <location>
        <begin position="392"/>
        <end position="415"/>
    </location>
</feature>
<protein>
    <submittedName>
        <fullName evidence="3">DUF6185 family protein</fullName>
    </submittedName>
</protein>
<dbReference type="InterPro" id="IPR046176">
    <property type="entry name" value="DUF6185"/>
</dbReference>
<organism evidence="3 4">
    <name type="scientific">Streptomyces hyaluromycini</name>
    <dbReference type="NCBI Taxonomy" id="1377993"/>
    <lineage>
        <taxon>Bacteria</taxon>
        <taxon>Bacillati</taxon>
        <taxon>Actinomycetota</taxon>
        <taxon>Actinomycetes</taxon>
        <taxon>Kitasatosporales</taxon>
        <taxon>Streptomycetaceae</taxon>
        <taxon>Streptomyces</taxon>
    </lineage>
</organism>
<dbReference type="Pfam" id="PF19683">
    <property type="entry name" value="DUF6185"/>
    <property type="match status" value="1"/>
</dbReference>
<reference evidence="3 4" key="1">
    <citation type="submission" date="2024-06" db="EMBL/GenBank/DDBJ databases">
        <title>The Natural Products Discovery Center: Release of the First 8490 Sequenced Strains for Exploring Actinobacteria Biosynthetic Diversity.</title>
        <authorList>
            <person name="Kalkreuter E."/>
            <person name="Kautsar S.A."/>
            <person name="Yang D."/>
            <person name="Bader C.D."/>
            <person name="Teijaro C.N."/>
            <person name="Fluegel L."/>
            <person name="Davis C.M."/>
            <person name="Simpson J.R."/>
            <person name="Lauterbach L."/>
            <person name="Steele A.D."/>
            <person name="Gui C."/>
            <person name="Meng S."/>
            <person name="Li G."/>
            <person name="Viehrig K."/>
            <person name="Ye F."/>
            <person name="Su P."/>
            <person name="Kiefer A.F."/>
            <person name="Nichols A."/>
            <person name="Cepeda A.J."/>
            <person name="Yan W."/>
            <person name="Fan B."/>
            <person name="Jiang Y."/>
            <person name="Adhikari A."/>
            <person name="Zheng C.-J."/>
            <person name="Schuster L."/>
            <person name="Cowan T.M."/>
            <person name="Smanski M.J."/>
            <person name="Chevrette M.G."/>
            <person name="De Carvalho L.P.S."/>
            <person name="Shen B."/>
        </authorList>
    </citation>
    <scope>NUCLEOTIDE SEQUENCE [LARGE SCALE GENOMIC DNA]</scope>
    <source>
        <strain evidence="3 4">NPDC000234</strain>
    </source>
</reference>
<evidence type="ECO:0000313" key="3">
    <source>
        <dbReference type="EMBL" id="MER7181644.1"/>
    </source>
</evidence>
<feature type="chain" id="PRO_5046632181" evidence="2">
    <location>
        <begin position="27"/>
        <end position="857"/>
    </location>
</feature>
<dbReference type="Proteomes" id="UP001474181">
    <property type="component" value="Unassembled WGS sequence"/>
</dbReference>
<feature type="transmembrane region" description="Helical" evidence="1">
    <location>
        <begin position="689"/>
        <end position="706"/>
    </location>
</feature>
<feature type="transmembrane region" description="Helical" evidence="1">
    <location>
        <begin position="436"/>
        <end position="459"/>
    </location>
</feature>
<feature type="transmembrane region" description="Helical" evidence="1">
    <location>
        <begin position="536"/>
        <end position="555"/>
    </location>
</feature>
<accession>A0ABV1WXZ1</accession>
<comment type="caution">
    <text evidence="3">The sequence shown here is derived from an EMBL/GenBank/DDBJ whole genome shotgun (WGS) entry which is preliminary data.</text>
</comment>
<feature type="transmembrane region" description="Helical" evidence="1">
    <location>
        <begin position="494"/>
        <end position="515"/>
    </location>
</feature>
<dbReference type="EMBL" id="JBEPEK010000130">
    <property type="protein sequence ID" value="MER7181644.1"/>
    <property type="molecule type" value="Genomic_DNA"/>
</dbReference>